<dbReference type="Proteomes" id="UP000008144">
    <property type="component" value="Unassembled WGS sequence"/>
</dbReference>
<dbReference type="STRING" id="7719.ENSCINP00000005575"/>
<dbReference type="Ensembl" id="ENSCINT00000005575.3">
    <property type="protein sequence ID" value="ENSCINP00000005575.3"/>
    <property type="gene ID" value="ENSCING00000002733.3"/>
</dbReference>
<dbReference type="Pfam" id="PF14904">
    <property type="entry name" value="FAM86"/>
    <property type="match status" value="1"/>
</dbReference>
<dbReference type="GO" id="GO:0032259">
    <property type="term" value="P:methylation"/>
    <property type="evidence" value="ECO:0007669"/>
    <property type="project" value="UniProtKB-KW"/>
</dbReference>
<evidence type="ECO:0000256" key="1">
    <source>
        <dbReference type="ARBA" id="ARBA00005511"/>
    </source>
</evidence>
<keyword evidence="3" id="KW-0808">Transferase</keyword>
<dbReference type="Gene3D" id="3.40.50.150">
    <property type="entry name" value="Vaccinia Virus protein VP39"/>
    <property type="match status" value="1"/>
</dbReference>
<comment type="similarity">
    <text evidence="1">Belongs to the class I-like SAM-binding methyltransferase superfamily. EEF2KMT family.</text>
</comment>
<dbReference type="PANTHER" id="PTHR14614:SF130">
    <property type="entry name" value="PROTEIN-LYSINE N-METHYLTRANSFERASE EEF2KMT"/>
    <property type="match status" value="1"/>
</dbReference>
<dbReference type="FunCoup" id="F6TPM4">
    <property type="interactions" value="652"/>
</dbReference>
<dbReference type="InterPro" id="IPR029063">
    <property type="entry name" value="SAM-dependent_MTases_sf"/>
</dbReference>
<reference evidence="6" key="2">
    <citation type="submission" date="2025-08" db="UniProtKB">
        <authorList>
            <consortium name="Ensembl"/>
        </authorList>
    </citation>
    <scope>IDENTIFICATION</scope>
</reference>
<keyword evidence="4" id="KW-0949">S-adenosyl-L-methionine</keyword>
<keyword evidence="7" id="KW-1185">Reference proteome</keyword>
<keyword evidence="2" id="KW-0489">Methyltransferase</keyword>
<evidence type="ECO:0000256" key="2">
    <source>
        <dbReference type="ARBA" id="ARBA00022603"/>
    </source>
</evidence>
<accession>F6TPM4</accession>
<evidence type="ECO:0000313" key="6">
    <source>
        <dbReference type="Ensembl" id="ENSCINP00000005575.3"/>
    </source>
</evidence>
<dbReference type="GO" id="GO:0016279">
    <property type="term" value="F:protein-lysine N-methyltransferase activity"/>
    <property type="evidence" value="ECO:0000318"/>
    <property type="project" value="GO_Central"/>
</dbReference>
<sequence>MDGVCHISTQFLSCVPIKSFVWRKKYMVKDGRCEIHDIDHLQWSEDCQMKVLNKTCFHEIGKRFPPSKKYQQYFLKFLISKVEENNQPCCDQLCELYVATLQDQTCQQVYKSYYVPSANAYATLEESLSFISNGTTGLVTWTAALLLAEWCLSKQDFLRGKKIIELGSGIGFTGIVLLKAVEQLSYTFTDVHPNVLSVLKSNVAINSLENENVAIKQLKWGEQSTILEQPYDIVLAADVVFDPSIIPDLLHTISMLLCRNKDAILVLVSVVRAEKTFQCFLDGLDNIKGLVYEELVNEQTPEVFYFDRNCQWKILVAKSKQCLTSFK</sequence>
<evidence type="ECO:0000256" key="4">
    <source>
        <dbReference type="ARBA" id="ARBA00022691"/>
    </source>
</evidence>
<feature type="domain" description="FAM86 N-terminal" evidence="5">
    <location>
        <begin position="41"/>
        <end position="99"/>
    </location>
</feature>
<dbReference type="CDD" id="cd02440">
    <property type="entry name" value="AdoMet_MTases"/>
    <property type="match status" value="1"/>
</dbReference>
<organism evidence="6 7">
    <name type="scientific">Ciona intestinalis</name>
    <name type="common">Transparent sea squirt</name>
    <name type="synonym">Ascidia intestinalis</name>
    <dbReference type="NCBI Taxonomy" id="7719"/>
    <lineage>
        <taxon>Eukaryota</taxon>
        <taxon>Metazoa</taxon>
        <taxon>Chordata</taxon>
        <taxon>Tunicata</taxon>
        <taxon>Ascidiacea</taxon>
        <taxon>Phlebobranchia</taxon>
        <taxon>Cionidae</taxon>
        <taxon>Ciona</taxon>
    </lineage>
</organism>
<dbReference type="OMA" id="CWQASCD"/>
<name>F6TPM4_CIOIN</name>
<dbReference type="InterPro" id="IPR019410">
    <property type="entry name" value="Methyltransf_16"/>
</dbReference>
<dbReference type="AlphaFoldDB" id="F6TPM4"/>
<dbReference type="GeneTree" id="ENSGT00940000164788"/>
<dbReference type="PANTHER" id="PTHR14614">
    <property type="entry name" value="HEPATOCELLULAR CARCINOMA-ASSOCIATED ANTIGEN"/>
    <property type="match status" value="1"/>
</dbReference>
<reference evidence="6" key="3">
    <citation type="submission" date="2025-09" db="UniProtKB">
        <authorList>
            <consortium name="Ensembl"/>
        </authorList>
    </citation>
    <scope>IDENTIFICATION</scope>
</reference>
<evidence type="ECO:0000313" key="7">
    <source>
        <dbReference type="Proteomes" id="UP000008144"/>
    </source>
</evidence>
<proteinExistence type="inferred from homology"/>
<dbReference type="Pfam" id="PF10294">
    <property type="entry name" value="Methyltransf_16"/>
    <property type="match status" value="1"/>
</dbReference>
<dbReference type="HOGENOM" id="CLU_038942_0_1_1"/>
<dbReference type="GO" id="GO:0032991">
    <property type="term" value="C:protein-containing complex"/>
    <property type="evidence" value="ECO:0000318"/>
    <property type="project" value="GO_Central"/>
</dbReference>
<dbReference type="InParanoid" id="F6TPM4"/>
<dbReference type="InterPro" id="IPR029426">
    <property type="entry name" value="FAM86_N"/>
</dbReference>
<dbReference type="SUPFAM" id="SSF53335">
    <property type="entry name" value="S-adenosyl-L-methionine-dependent methyltransferases"/>
    <property type="match status" value="1"/>
</dbReference>
<evidence type="ECO:0000256" key="3">
    <source>
        <dbReference type="ARBA" id="ARBA00022679"/>
    </source>
</evidence>
<protein>
    <recommendedName>
        <fullName evidence="5">FAM86 N-terminal domain-containing protein</fullName>
    </recommendedName>
</protein>
<evidence type="ECO:0000259" key="5">
    <source>
        <dbReference type="Pfam" id="PF14904"/>
    </source>
</evidence>
<reference evidence="7" key="1">
    <citation type="journal article" date="2002" name="Science">
        <title>The draft genome of Ciona intestinalis: insights into chordate and vertebrate origins.</title>
        <authorList>
            <person name="Dehal P."/>
            <person name="Satou Y."/>
            <person name="Campbell R.K."/>
            <person name="Chapman J."/>
            <person name="Degnan B."/>
            <person name="De Tomaso A."/>
            <person name="Davidson B."/>
            <person name="Di Gregorio A."/>
            <person name="Gelpke M."/>
            <person name="Goodstein D.M."/>
            <person name="Harafuji N."/>
            <person name="Hastings K.E."/>
            <person name="Ho I."/>
            <person name="Hotta K."/>
            <person name="Huang W."/>
            <person name="Kawashima T."/>
            <person name="Lemaire P."/>
            <person name="Martinez D."/>
            <person name="Meinertzhagen I.A."/>
            <person name="Necula S."/>
            <person name="Nonaka M."/>
            <person name="Putnam N."/>
            <person name="Rash S."/>
            <person name="Saiga H."/>
            <person name="Satake M."/>
            <person name="Terry A."/>
            <person name="Yamada L."/>
            <person name="Wang H.G."/>
            <person name="Awazu S."/>
            <person name="Azumi K."/>
            <person name="Boore J."/>
            <person name="Branno M."/>
            <person name="Chin-Bow S."/>
            <person name="DeSantis R."/>
            <person name="Doyle S."/>
            <person name="Francino P."/>
            <person name="Keys D.N."/>
            <person name="Haga S."/>
            <person name="Hayashi H."/>
            <person name="Hino K."/>
            <person name="Imai K.S."/>
            <person name="Inaba K."/>
            <person name="Kano S."/>
            <person name="Kobayashi K."/>
            <person name="Kobayashi M."/>
            <person name="Lee B.I."/>
            <person name="Makabe K.W."/>
            <person name="Manohar C."/>
            <person name="Matassi G."/>
            <person name="Medina M."/>
            <person name="Mochizuki Y."/>
            <person name="Mount S."/>
            <person name="Morishita T."/>
            <person name="Miura S."/>
            <person name="Nakayama A."/>
            <person name="Nishizaka S."/>
            <person name="Nomoto H."/>
            <person name="Ohta F."/>
            <person name="Oishi K."/>
            <person name="Rigoutsos I."/>
            <person name="Sano M."/>
            <person name="Sasaki A."/>
            <person name="Sasakura Y."/>
            <person name="Shoguchi E."/>
            <person name="Shin-i T."/>
            <person name="Spagnuolo A."/>
            <person name="Stainier D."/>
            <person name="Suzuki M.M."/>
            <person name="Tassy O."/>
            <person name="Takatori N."/>
            <person name="Tokuoka M."/>
            <person name="Yagi K."/>
            <person name="Yoshizaki F."/>
            <person name="Wada S."/>
            <person name="Zhang C."/>
            <person name="Hyatt P.D."/>
            <person name="Larimer F."/>
            <person name="Detter C."/>
            <person name="Doggett N."/>
            <person name="Glavina T."/>
            <person name="Hawkins T."/>
            <person name="Richardson P."/>
            <person name="Lucas S."/>
            <person name="Kohara Y."/>
            <person name="Levine M."/>
            <person name="Satoh N."/>
            <person name="Rokhsar D.S."/>
        </authorList>
    </citation>
    <scope>NUCLEOTIDE SEQUENCE [LARGE SCALE GENOMIC DNA]</scope>
</reference>